<keyword evidence="2" id="KW-0472">Membrane</keyword>
<evidence type="ECO:0000256" key="1">
    <source>
        <dbReference type="SAM" id="MobiDB-lite"/>
    </source>
</evidence>
<sequence length="209" mass="22582">MVGTPQGLARSSSGVWWKLMGDASAAGSDASEVDRQLRGIANEEAAVRARMERRHAGAPAVRRKIAAASMGLEVVALLWYGLWRARARRRGSGSGSGRAPTTTRPSLLPALAVPAALATVALAAFGRFRNMLDRRDEQQLERLRAERKAKIGTFRGSHHNLQKLIQKYDPDDAADSNTDAAATAGGDRTKKLKTTHSRLSFHVGEEGDE</sequence>
<reference evidence="3" key="1">
    <citation type="submission" date="2013-05" db="EMBL/GenBank/DDBJ databases">
        <title>Building the sugarcane genome for biotechnology and identifying evolutionary trends.</title>
        <authorList>
            <person name="De Setta N."/>
            <person name="Monteiro-Vitorello C.B."/>
            <person name="Metcalfe C.J."/>
            <person name="Cruz G.M.Q."/>
            <person name="Del Bem L.E."/>
            <person name="Vicentini R."/>
            <person name="Nogueira F.T.S."/>
            <person name="Campos R.A."/>
            <person name="Nunes S.L."/>
            <person name="Turrini P.C.G."/>
            <person name="Vieira A.P."/>
            <person name="Cruz E.A.O."/>
            <person name="Correa T.C.S."/>
            <person name="Hotta C.T."/>
            <person name="de Mello-Varani A."/>
            <person name="Vautrin S."/>
            <person name="Trindade A.S."/>
            <person name="Vilela M.M."/>
            <person name="Horta C.L."/>
            <person name="Sato P.M."/>
            <person name="de Andrade R.F."/>
            <person name="Nishiyama M.Y."/>
            <person name="Cardoso-Silva C.B."/>
            <person name="Scortecci K.C."/>
            <person name="Garcia A.A.F."/>
            <person name="Carneiro M.S."/>
            <person name="Kim C."/>
            <person name="Paterson A.H."/>
            <person name="Berges H."/>
            <person name="D'Hont A."/>
            <person name="de-Souza A.P."/>
            <person name="Souza G.M."/>
            <person name="Vincentz M."/>
            <person name="Kitajima J.P."/>
            <person name="Van Sluys M.-A."/>
        </authorList>
    </citation>
    <scope>NUCLEOTIDE SEQUENCE</scope>
</reference>
<feature type="region of interest" description="Disordered" evidence="1">
    <location>
        <begin position="171"/>
        <end position="197"/>
    </location>
</feature>
<name>A0A059Q2T2_9POAL</name>
<feature type="compositionally biased region" description="Low complexity" evidence="1">
    <location>
        <begin position="175"/>
        <end position="186"/>
    </location>
</feature>
<evidence type="ECO:0000256" key="2">
    <source>
        <dbReference type="SAM" id="Phobius"/>
    </source>
</evidence>
<evidence type="ECO:0000313" key="3">
    <source>
        <dbReference type="EMBL" id="AGT16381.1"/>
    </source>
</evidence>
<keyword evidence="2" id="KW-1133">Transmembrane helix</keyword>
<proteinExistence type="predicted"/>
<accession>A0A059Q2T2</accession>
<gene>
    <name evidence="3" type="ORF">SHCRBa_008_B11_F_380</name>
</gene>
<dbReference type="InterPro" id="IPR040115">
    <property type="entry name" value="Lnp"/>
</dbReference>
<dbReference type="PANTHER" id="PTHR22166">
    <property type="entry name" value="ENDOPLASMIC RETICULUM JUNCTION FORMATION PROTEIN LUNAPARK"/>
    <property type="match status" value="1"/>
</dbReference>
<dbReference type="EMBL" id="KF184826">
    <property type="protein sequence ID" value="AGT16381.1"/>
    <property type="molecule type" value="Genomic_DNA"/>
</dbReference>
<feature type="transmembrane region" description="Helical" evidence="2">
    <location>
        <begin position="107"/>
        <end position="125"/>
    </location>
</feature>
<dbReference type="GO" id="GO:0071782">
    <property type="term" value="C:endoplasmic reticulum tubular network"/>
    <property type="evidence" value="ECO:0007669"/>
    <property type="project" value="TreeGrafter"/>
</dbReference>
<dbReference type="AlphaFoldDB" id="A0A059Q2T2"/>
<feature type="transmembrane region" description="Helical" evidence="2">
    <location>
        <begin position="65"/>
        <end position="83"/>
    </location>
</feature>
<protein>
    <submittedName>
        <fullName evidence="3">Uncharacterized protein</fullName>
    </submittedName>
</protein>
<dbReference type="GO" id="GO:0071786">
    <property type="term" value="P:endoplasmic reticulum tubular network organization"/>
    <property type="evidence" value="ECO:0007669"/>
    <property type="project" value="InterPro"/>
</dbReference>
<organism evidence="3">
    <name type="scientific">Saccharum hybrid cultivar R570</name>
    <dbReference type="NCBI Taxonomy" id="131158"/>
    <lineage>
        <taxon>Eukaryota</taxon>
        <taxon>Viridiplantae</taxon>
        <taxon>Streptophyta</taxon>
        <taxon>Embryophyta</taxon>
        <taxon>Tracheophyta</taxon>
        <taxon>Spermatophyta</taxon>
        <taxon>Magnoliopsida</taxon>
        <taxon>Liliopsida</taxon>
        <taxon>Poales</taxon>
        <taxon>Poaceae</taxon>
        <taxon>PACMAD clade</taxon>
        <taxon>Panicoideae</taxon>
        <taxon>Andropogonodae</taxon>
        <taxon>Andropogoneae</taxon>
        <taxon>Saccharinae</taxon>
        <taxon>Saccharum</taxon>
        <taxon>Saccharum officinarum species complex</taxon>
    </lineage>
</organism>
<keyword evidence="2" id="KW-0812">Transmembrane</keyword>
<dbReference type="PANTHER" id="PTHR22166:SF26">
    <property type="entry name" value="OS02G0830500 PROTEIN"/>
    <property type="match status" value="1"/>
</dbReference>